<proteinExistence type="predicted"/>
<evidence type="ECO:0000259" key="9">
    <source>
        <dbReference type="PROSITE" id="PS50109"/>
    </source>
</evidence>
<dbReference type="PROSITE" id="PS50109">
    <property type="entry name" value="HIS_KIN"/>
    <property type="match status" value="1"/>
</dbReference>
<dbReference type="PANTHER" id="PTHR42878:SF15">
    <property type="entry name" value="BACTERIOPHYTOCHROME"/>
    <property type="match status" value="1"/>
</dbReference>
<feature type="domain" description="Histidine kinase" evidence="9">
    <location>
        <begin position="372"/>
        <end position="582"/>
    </location>
</feature>
<reference evidence="11 12" key="1">
    <citation type="submission" date="2019-05" db="EMBL/GenBank/DDBJ databases">
        <title>Hymenobacter edaphi sp. nov., isolated from abandoned arsenic-contaminated farmland soil.</title>
        <authorList>
            <person name="Nie L."/>
        </authorList>
    </citation>
    <scope>NUCLEOTIDE SEQUENCE [LARGE SCALE GENOMIC DNA]</scope>
    <source>
        <strain evidence="11 12">1-3-3-8</strain>
    </source>
</reference>
<evidence type="ECO:0000256" key="2">
    <source>
        <dbReference type="ARBA" id="ARBA00004370"/>
    </source>
</evidence>
<dbReference type="Proteomes" id="UP000305517">
    <property type="component" value="Unassembled WGS sequence"/>
</dbReference>
<keyword evidence="8" id="KW-0812">Transmembrane</keyword>
<dbReference type="EC" id="2.7.13.3" evidence="3"/>
<evidence type="ECO:0000259" key="10">
    <source>
        <dbReference type="PROSITE" id="PS50885"/>
    </source>
</evidence>
<accession>A0A5R8WRN3</accession>
<dbReference type="Gene3D" id="1.10.287.130">
    <property type="match status" value="1"/>
</dbReference>
<evidence type="ECO:0000256" key="5">
    <source>
        <dbReference type="ARBA" id="ARBA00022679"/>
    </source>
</evidence>
<comment type="caution">
    <text evidence="11">The sequence shown here is derived from an EMBL/GenBank/DDBJ whole genome shotgun (WGS) entry which is preliminary data.</text>
</comment>
<dbReference type="PRINTS" id="PR00344">
    <property type="entry name" value="BCTRLSENSOR"/>
</dbReference>
<dbReference type="AlphaFoldDB" id="A0A5R8WRN3"/>
<dbReference type="InterPro" id="IPR003660">
    <property type="entry name" value="HAMP_dom"/>
</dbReference>
<dbReference type="PANTHER" id="PTHR42878">
    <property type="entry name" value="TWO-COMPONENT HISTIDINE KINASE"/>
    <property type="match status" value="1"/>
</dbReference>
<dbReference type="GO" id="GO:0000156">
    <property type="term" value="F:phosphorelay response regulator activity"/>
    <property type="evidence" value="ECO:0007669"/>
    <property type="project" value="TreeGrafter"/>
</dbReference>
<feature type="region of interest" description="Disordered" evidence="7">
    <location>
        <begin position="35"/>
        <end position="68"/>
    </location>
</feature>
<dbReference type="InterPro" id="IPR003661">
    <property type="entry name" value="HisK_dim/P_dom"/>
</dbReference>
<dbReference type="InterPro" id="IPR004358">
    <property type="entry name" value="Sig_transdc_His_kin-like_C"/>
</dbReference>
<dbReference type="SMART" id="SM00304">
    <property type="entry name" value="HAMP"/>
    <property type="match status" value="1"/>
</dbReference>
<sequence>MVRPCWRRSADFCCRRTRALMRGFWGLLIGSGMAGRGGAGGATRPRSGRKDTPPRRAPRRPNAGAAPAYLAHGRHRAGRLAFPSMALQTKTKLYIGFAIAASVLLLTAVAAFISIQQLSRRTGRVEHSYRVMQQLKDVELRLKDARSGVRGFLLTRDSSYLRSYEEARAGEDRDFAQAQQLVLDNPAQARRLDTLETMLNAEMRLFGELTKTTAGSTNAAIQTGLDTDRQSMRAIERLLARARASEFGLLAERSADQEMYESLTPAVILLSAAVAIVVTLWLFWRVGIEISANEQLRTELAATNASVARRIGIIEHLAEQVVQGDYKVKISDREQDSLGNLAASLNRMTQTLDDTFGALEKRNRELDQFAYVASHDLKAPLRGVSTVVKWIEDEQGHELSPKMQEYFGMMKGRLARLEDLINGLLAYARVGRTQQKLEDVNVERLVHDVADLVVPPTFELRLPDRLPTLVTDRLSLQQVFTNLLSNAVKYHHTGLGIITVGCRELEHAYEFRVQDDGPGIAPEYHEKIFLMFQTLRDRHTAESTGIGLSIVKKIIDEQRGRIWVESAAGQGAAFVFTWPKSAAA</sequence>
<dbReference type="EMBL" id="VAJM01000004">
    <property type="protein sequence ID" value="TLM93170.1"/>
    <property type="molecule type" value="Genomic_DNA"/>
</dbReference>
<dbReference type="GO" id="GO:0007234">
    <property type="term" value="P:osmosensory signaling via phosphorelay pathway"/>
    <property type="evidence" value="ECO:0007669"/>
    <property type="project" value="TreeGrafter"/>
</dbReference>
<dbReference type="SMART" id="SM00388">
    <property type="entry name" value="HisKA"/>
    <property type="match status" value="1"/>
</dbReference>
<evidence type="ECO:0000313" key="11">
    <source>
        <dbReference type="EMBL" id="TLM93170.1"/>
    </source>
</evidence>
<keyword evidence="8" id="KW-0472">Membrane</keyword>
<dbReference type="Gene3D" id="3.30.565.10">
    <property type="entry name" value="Histidine kinase-like ATPase, C-terminal domain"/>
    <property type="match status" value="1"/>
</dbReference>
<protein>
    <recommendedName>
        <fullName evidence="3">histidine kinase</fullName>
        <ecNumber evidence="3">2.7.13.3</ecNumber>
    </recommendedName>
</protein>
<dbReference type="SUPFAM" id="SSF47384">
    <property type="entry name" value="Homodimeric domain of signal transducing histidine kinase"/>
    <property type="match status" value="1"/>
</dbReference>
<evidence type="ECO:0000256" key="3">
    <source>
        <dbReference type="ARBA" id="ARBA00012438"/>
    </source>
</evidence>
<evidence type="ECO:0000256" key="8">
    <source>
        <dbReference type="SAM" id="Phobius"/>
    </source>
</evidence>
<dbReference type="OrthoDB" id="9766459at2"/>
<evidence type="ECO:0000256" key="1">
    <source>
        <dbReference type="ARBA" id="ARBA00000085"/>
    </source>
</evidence>
<evidence type="ECO:0000256" key="6">
    <source>
        <dbReference type="ARBA" id="ARBA00022777"/>
    </source>
</evidence>
<dbReference type="CDD" id="cd19410">
    <property type="entry name" value="HK9-like_sensor"/>
    <property type="match status" value="1"/>
</dbReference>
<dbReference type="InterPro" id="IPR007891">
    <property type="entry name" value="CHASE3"/>
</dbReference>
<dbReference type="PROSITE" id="PS50885">
    <property type="entry name" value="HAMP"/>
    <property type="match status" value="1"/>
</dbReference>
<evidence type="ECO:0000256" key="4">
    <source>
        <dbReference type="ARBA" id="ARBA00022553"/>
    </source>
</evidence>
<keyword evidence="4" id="KW-0597">Phosphoprotein</keyword>
<dbReference type="SUPFAM" id="SSF158472">
    <property type="entry name" value="HAMP domain-like"/>
    <property type="match status" value="1"/>
</dbReference>
<comment type="subcellular location">
    <subcellularLocation>
        <location evidence="2">Membrane</location>
    </subcellularLocation>
</comment>
<dbReference type="InterPro" id="IPR005467">
    <property type="entry name" value="His_kinase_dom"/>
</dbReference>
<keyword evidence="5" id="KW-0808">Transferase</keyword>
<dbReference type="Pfam" id="PF02518">
    <property type="entry name" value="HATPase_c"/>
    <property type="match status" value="1"/>
</dbReference>
<comment type="catalytic activity">
    <reaction evidence="1">
        <text>ATP + protein L-histidine = ADP + protein N-phospho-L-histidine.</text>
        <dbReference type="EC" id="2.7.13.3"/>
    </reaction>
</comment>
<dbReference type="SMART" id="SM00387">
    <property type="entry name" value="HATPase_c"/>
    <property type="match status" value="1"/>
</dbReference>
<evidence type="ECO:0000313" key="12">
    <source>
        <dbReference type="Proteomes" id="UP000305517"/>
    </source>
</evidence>
<dbReference type="Pfam" id="PF05227">
    <property type="entry name" value="CHASE3"/>
    <property type="match status" value="1"/>
</dbReference>
<name>A0A5R8WRN3_9BACT</name>
<keyword evidence="6" id="KW-0418">Kinase</keyword>
<dbReference type="Pfam" id="PF00512">
    <property type="entry name" value="HisKA"/>
    <property type="match status" value="1"/>
</dbReference>
<dbReference type="Gene3D" id="6.10.340.10">
    <property type="match status" value="1"/>
</dbReference>
<dbReference type="SUPFAM" id="SSF55874">
    <property type="entry name" value="ATPase domain of HSP90 chaperone/DNA topoisomerase II/histidine kinase"/>
    <property type="match status" value="1"/>
</dbReference>
<dbReference type="InterPro" id="IPR003594">
    <property type="entry name" value="HATPase_dom"/>
</dbReference>
<feature type="transmembrane region" description="Helical" evidence="8">
    <location>
        <begin position="263"/>
        <end position="284"/>
    </location>
</feature>
<dbReference type="GO" id="GO:0000155">
    <property type="term" value="F:phosphorelay sensor kinase activity"/>
    <property type="evidence" value="ECO:0007669"/>
    <property type="project" value="InterPro"/>
</dbReference>
<dbReference type="InterPro" id="IPR036097">
    <property type="entry name" value="HisK_dim/P_sf"/>
</dbReference>
<feature type="transmembrane region" description="Helical" evidence="8">
    <location>
        <begin position="20"/>
        <end position="39"/>
    </location>
</feature>
<dbReference type="GO" id="GO:0016020">
    <property type="term" value="C:membrane"/>
    <property type="evidence" value="ECO:0007669"/>
    <property type="project" value="UniProtKB-SubCell"/>
</dbReference>
<organism evidence="11 12">
    <name type="scientific">Hymenobacter jeollabukensis</name>
    <dbReference type="NCBI Taxonomy" id="2025313"/>
    <lineage>
        <taxon>Bacteria</taxon>
        <taxon>Pseudomonadati</taxon>
        <taxon>Bacteroidota</taxon>
        <taxon>Cytophagia</taxon>
        <taxon>Cytophagales</taxon>
        <taxon>Hymenobacteraceae</taxon>
        <taxon>Hymenobacter</taxon>
    </lineage>
</organism>
<dbReference type="GO" id="GO:0030295">
    <property type="term" value="F:protein kinase activator activity"/>
    <property type="evidence" value="ECO:0007669"/>
    <property type="project" value="TreeGrafter"/>
</dbReference>
<keyword evidence="8" id="KW-1133">Transmembrane helix</keyword>
<dbReference type="InterPro" id="IPR050351">
    <property type="entry name" value="BphY/WalK/GraS-like"/>
</dbReference>
<feature type="transmembrane region" description="Helical" evidence="8">
    <location>
        <begin position="93"/>
        <end position="115"/>
    </location>
</feature>
<evidence type="ECO:0000256" key="7">
    <source>
        <dbReference type="SAM" id="MobiDB-lite"/>
    </source>
</evidence>
<dbReference type="CDD" id="cd00082">
    <property type="entry name" value="HisKA"/>
    <property type="match status" value="1"/>
</dbReference>
<dbReference type="CDD" id="cd06225">
    <property type="entry name" value="HAMP"/>
    <property type="match status" value="1"/>
</dbReference>
<gene>
    <name evidence="11" type="ORF">FDY95_11125</name>
</gene>
<dbReference type="InterPro" id="IPR036890">
    <property type="entry name" value="HATPase_C_sf"/>
</dbReference>
<keyword evidence="12" id="KW-1185">Reference proteome</keyword>
<feature type="domain" description="HAMP" evidence="10">
    <location>
        <begin position="305"/>
        <end position="357"/>
    </location>
</feature>